<organism evidence="1 2">
    <name type="scientific">Legionella pneumophila</name>
    <dbReference type="NCBI Taxonomy" id="446"/>
    <lineage>
        <taxon>Bacteria</taxon>
        <taxon>Pseudomonadati</taxon>
        <taxon>Pseudomonadota</taxon>
        <taxon>Gammaproteobacteria</taxon>
        <taxon>Legionellales</taxon>
        <taxon>Legionellaceae</taxon>
        <taxon>Legionella</taxon>
    </lineage>
</organism>
<feature type="non-terminal residue" evidence="1">
    <location>
        <position position="1"/>
    </location>
</feature>
<reference evidence="1" key="1">
    <citation type="journal article" date="2018" name="Genome Biol.">
        <title>SKESA: strategic k-mer extension for scrupulous assemblies.</title>
        <authorList>
            <person name="Souvorov A."/>
            <person name="Agarwala R."/>
            <person name="Lipman D.J."/>
        </authorList>
    </citation>
    <scope>NUCLEOTIDE SEQUENCE</scope>
    <source>
        <strain evidence="1">D3612</strain>
    </source>
</reference>
<proteinExistence type="predicted"/>
<keyword evidence="1" id="KW-0808">Transferase</keyword>
<evidence type="ECO:0000313" key="2">
    <source>
        <dbReference type="Proteomes" id="UP000861567"/>
    </source>
</evidence>
<keyword evidence="1" id="KW-0489">Methyltransferase</keyword>
<sequence length="102" mass="12144">WAKLCFSKSNRDFQIAHRLEQEFSSCGFEIKHCSLFQPLLRTHKEKLIYSMALDDLTPRLLELGIAKREEIEQLHDELKDLAKTNSTMCWIRMHRIIAKRNE</sequence>
<dbReference type="Proteomes" id="UP000861567">
    <property type="component" value="Unassembled WGS sequence"/>
</dbReference>
<comment type="caution">
    <text evidence="1">The sequence shown here is derived from an EMBL/GenBank/DDBJ whole genome shotgun (WGS) entry which is preliminary data.</text>
</comment>
<dbReference type="EMBL" id="DACSEI010000029">
    <property type="protein sequence ID" value="HAT1597219.1"/>
    <property type="molecule type" value="Genomic_DNA"/>
</dbReference>
<dbReference type="GO" id="GO:0032259">
    <property type="term" value="P:methylation"/>
    <property type="evidence" value="ECO:0007669"/>
    <property type="project" value="UniProtKB-KW"/>
</dbReference>
<evidence type="ECO:0000313" key="1">
    <source>
        <dbReference type="EMBL" id="HAT1597219.1"/>
    </source>
</evidence>
<accession>A0AAN5R613</accession>
<reference evidence="1" key="2">
    <citation type="submission" date="2020-11" db="EMBL/GenBank/DDBJ databases">
        <authorList>
            <consortium name="NCBI Pathogen Detection Project"/>
        </authorList>
    </citation>
    <scope>NUCLEOTIDE SEQUENCE</scope>
    <source>
        <strain evidence="1">D3612</strain>
    </source>
</reference>
<dbReference type="GO" id="GO:0008168">
    <property type="term" value="F:methyltransferase activity"/>
    <property type="evidence" value="ECO:0007669"/>
    <property type="project" value="UniProtKB-KW"/>
</dbReference>
<protein>
    <submittedName>
        <fullName evidence="1">Class I SAM-dependent methyltransferase</fullName>
    </submittedName>
</protein>
<gene>
    <name evidence="1" type="ORF">I8Y58_002458</name>
</gene>
<name>A0AAN5R613_LEGPN</name>
<dbReference type="AlphaFoldDB" id="A0AAN5R613"/>